<dbReference type="EMBL" id="SRYB01000019">
    <property type="protein sequence ID" value="TGY77890.1"/>
    <property type="molecule type" value="Genomic_DNA"/>
</dbReference>
<dbReference type="Proteomes" id="UP000306319">
    <property type="component" value="Unassembled WGS sequence"/>
</dbReference>
<evidence type="ECO:0000313" key="2">
    <source>
        <dbReference type="Proteomes" id="UP000306319"/>
    </source>
</evidence>
<comment type="caution">
    <text evidence="1">The sequence shown here is derived from an EMBL/GenBank/DDBJ whole genome shotgun (WGS) entry which is preliminary data.</text>
</comment>
<evidence type="ECO:0000313" key="1">
    <source>
        <dbReference type="EMBL" id="TGY77890.1"/>
    </source>
</evidence>
<gene>
    <name evidence="1" type="ORF">E5331_12875</name>
</gene>
<keyword evidence="2" id="KW-1185">Reference proteome</keyword>
<reference evidence="1" key="1">
    <citation type="submission" date="2019-04" db="EMBL/GenBank/DDBJ databases">
        <title>Microbes associate with the intestines of laboratory mice.</title>
        <authorList>
            <person name="Navarre W."/>
            <person name="Wong E."/>
            <person name="Huang K."/>
            <person name="Tropini C."/>
            <person name="Ng K."/>
            <person name="Yu B."/>
        </authorList>
    </citation>
    <scope>NUCLEOTIDE SEQUENCE</scope>
    <source>
        <strain evidence="1">NM04_E33</strain>
    </source>
</reference>
<organism evidence="1 2">
    <name type="scientific">Lepagella muris</name>
    <dbReference type="NCBI Taxonomy" id="3032870"/>
    <lineage>
        <taxon>Bacteria</taxon>
        <taxon>Pseudomonadati</taxon>
        <taxon>Bacteroidota</taxon>
        <taxon>Bacteroidia</taxon>
        <taxon>Bacteroidales</taxon>
        <taxon>Muribaculaceae</taxon>
        <taxon>Lepagella</taxon>
    </lineage>
</organism>
<sequence>MSVEIKHRNGGVTIVHDLSVLDDILEADRKFNAASDAFHAKLMAMGVKAYRCNDGWVDRENHIVTFFADEREPGYYWGNRNLKNGDKIFLRGIGDSGQFALVDCMVEIGSYSVKYHYILTDEFLDENGIFHNSLITPPKMSHKKFRKMINRITERFISKKQKK</sequence>
<proteinExistence type="predicted"/>
<name>A0AC61RCS2_9BACT</name>
<protein>
    <submittedName>
        <fullName evidence="1">Uncharacterized protein</fullName>
    </submittedName>
</protein>
<accession>A0AC61RCS2</accession>